<proteinExistence type="predicted"/>
<dbReference type="Gene3D" id="2.40.50.140">
    <property type="entry name" value="Nucleic acid-binding proteins"/>
    <property type="match status" value="1"/>
</dbReference>
<comment type="caution">
    <text evidence="3">The sequence shown here is derived from an EMBL/GenBank/DDBJ whole genome shotgun (WGS) entry which is preliminary data.</text>
</comment>
<evidence type="ECO:0000256" key="1">
    <source>
        <dbReference type="SAM" id="MobiDB-lite"/>
    </source>
</evidence>
<accession>A0ABU9D5M8</accession>
<dbReference type="InterPro" id="IPR021139">
    <property type="entry name" value="NYN"/>
</dbReference>
<dbReference type="Gene3D" id="3.40.50.1010">
    <property type="entry name" value="5'-nuclease"/>
    <property type="match status" value="1"/>
</dbReference>
<dbReference type="InterPro" id="IPR012340">
    <property type="entry name" value="NA-bd_OB-fold"/>
</dbReference>
<keyword evidence="4" id="KW-1185">Reference proteome</keyword>
<dbReference type="PANTHER" id="PTHR35458">
    <property type="entry name" value="SLR0755 PROTEIN"/>
    <property type="match status" value="1"/>
</dbReference>
<gene>
    <name evidence="3" type="ORF">WOB96_03665</name>
</gene>
<evidence type="ECO:0000313" key="3">
    <source>
        <dbReference type="EMBL" id="MEK8088854.1"/>
    </source>
</evidence>
<dbReference type="RefSeq" id="WP_341369919.1">
    <property type="nucleotide sequence ID" value="NZ_JBBPCO010000002.1"/>
</dbReference>
<sequence length="304" mass="34197">MPQSSNRLGVYVDAENIKCNGGFSLRYDVLRRFAVRDGASPLRLNTYLAVDKQRTKVDAEYAERIEGYQRAVRDSGWKVIVKPVHWYFNEDGTWTSKANADLDLAVDVMLQSDRLDQVLLVTGDGDFLQVVKALQNKGCRVEVLAFKNVSRALQHEADVFYSGYLIPGLLPMRDARIPWGELGSRVRGVCTSWDGSRGFGFLRFLKDIAAEMWITDSRNPESPYQTAFLHHSDLPSNLDASDLPSRDIIFEFDLEPSEREKGGFVARRCAVVHRYDGKGDSRGERNGTDTAERGQENAVKPATV</sequence>
<reference evidence="3 4" key="1">
    <citation type="submission" date="2024-04" db="EMBL/GenBank/DDBJ databases">
        <authorList>
            <person name="Abashina T."/>
            <person name="Shaikin A."/>
        </authorList>
    </citation>
    <scope>NUCLEOTIDE SEQUENCE [LARGE SCALE GENOMIC DNA]</scope>
    <source>
        <strain evidence="3 4">AAFK</strain>
    </source>
</reference>
<dbReference type="InterPro" id="IPR047140">
    <property type="entry name" value="LabA"/>
</dbReference>
<organism evidence="3 4">
    <name type="scientific">Thermithiobacillus plumbiphilus</name>
    <dbReference type="NCBI Taxonomy" id="1729899"/>
    <lineage>
        <taxon>Bacteria</taxon>
        <taxon>Pseudomonadati</taxon>
        <taxon>Pseudomonadota</taxon>
        <taxon>Acidithiobacillia</taxon>
        <taxon>Acidithiobacillales</taxon>
        <taxon>Thermithiobacillaceae</taxon>
        <taxon>Thermithiobacillus</taxon>
    </lineage>
</organism>
<evidence type="ECO:0000259" key="2">
    <source>
        <dbReference type="Pfam" id="PF01936"/>
    </source>
</evidence>
<feature type="compositionally biased region" description="Basic and acidic residues" evidence="1">
    <location>
        <begin position="276"/>
        <end position="295"/>
    </location>
</feature>
<dbReference type="EMBL" id="JBBPCO010000002">
    <property type="protein sequence ID" value="MEK8088854.1"/>
    <property type="molecule type" value="Genomic_DNA"/>
</dbReference>
<feature type="region of interest" description="Disordered" evidence="1">
    <location>
        <begin position="276"/>
        <end position="304"/>
    </location>
</feature>
<dbReference type="CDD" id="cd10911">
    <property type="entry name" value="PIN_LabA"/>
    <property type="match status" value="1"/>
</dbReference>
<dbReference type="PANTHER" id="PTHR35458:SF8">
    <property type="entry name" value="SLR0650 PROTEIN"/>
    <property type="match status" value="1"/>
</dbReference>
<feature type="domain" description="NYN" evidence="2">
    <location>
        <begin position="7"/>
        <end position="162"/>
    </location>
</feature>
<evidence type="ECO:0000313" key="4">
    <source>
        <dbReference type="Proteomes" id="UP001446205"/>
    </source>
</evidence>
<name>A0ABU9D5M8_9PROT</name>
<dbReference type="Proteomes" id="UP001446205">
    <property type="component" value="Unassembled WGS sequence"/>
</dbReference>
<dbReference type="Pfam" id="PF01936">
    <property type="entry name" value="NYN"/>
    <property type="match status" value="1"/>
</dbReference>
<protein>
    <submittedName>
        <fullName evidence="3">NYN domain-containing protein</fullName>
    </submittedName>
</protein>